<feature type="transmembrane region" description="Helical" evidence="1">
    <location>
        <begin position="35"/>
        <end position="58"/>
    </location>
</feature>
<reference evidence="2 3" key="1">
    <citation type="submission" date="2023-07" db="EMBL/GenBank/DDBJ databases">
        <title>Genomic Encyclopedia of Type Strains, Phase IV (KMG-IV): sequencing the most valuable type-strain genomes for metagenomic binning, comparative biology and taxonomic classification.</title>
        <authorList>
            <person name="Goeker M."/>
        </authorList>
    </citation>
    <scope>NUCLEOTIDE SEQUENCE [LARGE SCALE GENOMIC DNA]</scope>
    <source>
        <strain evidence="2 3">DSM 27594</strain>
    </source>
</reference>
<dbReference type="EMBL" id="JAUSTW010000011">
    <property type="protein sequence ID" value="MDQ0201645.1"/>
    <property type="molecule type" value="Genomic_DNA"/>
</dbReference>
<protein>
    <submittedName>
        <fullName evidence="2">Uncharacterized protein</fullName>
    </submittedName>
</protein>
<keyword evidence="1" id="KW-1133">Transmembrane helix</keyword>
<evidence type="ECO:0000313" key="3">
    <source>
        <dbReference type="Proteomes" id="UP001224122"/>
    </source>
</evidence>
<proteinExistence type="predicted"/>
<comment type="caution">
    <text evidence="2">The sequence shown here is derived from an EMBL/GenBank/DDBJ whole genome shotgun (WGS) entry which is preliminary data.</text>
</comment>
<keyword evidence="3" id="KW-1185">Reference proteome</keyword>
<organism evidence="2 3">
    <name type="scientific">Neobacillus ginsengisoli</name>
    <dbReference type="NCBI Taxonomy" id="904295"/>
    <lineage>
        <taxon>Bacteria</taxon>
        <taxon>Bacillati</taxon>
        <taxon>Bacillota</taxon>
        <taxon>Bacilli</taxon>
        <taxon>Bacillales</taxon>
        <taxon>Bacillaceae</taxon>
        <taxon>Neobacillus</taxon>
    </lineage>
</organism>
<dbReference type="RefSeq" id="WP_307413161.1">
    <property type="nucleotide sequence ID" value="NZ_JAUSTW010000011.1"/>
</dbReference>
<name>A0ABT9Y293_9BACI</name>
<dbReference type="Proteomes" id="UP001224122">
    <property type="component" value="Unassembled WGS sequence"/>
</dbReference>
<accession>A0ABT9Y293</accession>
<evidence type="ECO:0000256" key="1">
    <source>
        <dbReference type="SAM" id="Phobius"/>
    </source>
</evidence>
<keyword evidence="1" id="KW-0812">Transmembrane</keyword>
<gene>
    <name evidence="2" type="ORF">J2S10_004855</name>
</gene>
<keyword evidence="1" id="KW-0472">Membrane</keyword>
<evidence type="ECO:0000313" key="2">
    <source>
        <dbReference type="EMBL" id="MDQ0201645.1"/>
    </source>
</evidence>
<sequence length="103" mass="11510">MSVLQGLHAIGLEAMKRQNADIVSLANVVRSGPGLIMFLIGLLLLAAASIIVAVTIWISGRYQKWMGIPFAFGISLYIPQFSSEYAYKRDFFSMSYSIIIYKR</sequence>